<feature type="region of interest" description="Disordered" evidence="1">
    <location>
        <begin position="674"/>
        <end position="735"/>
    </location>
</feature>
<proteinExistence type="predicted"/>
<feature type="compositionally biased region" description="Low complexity" evidence="1">
    <location>
        <begin position="1690"/>
        <end position="1699"/>
    </location>
</feature>
<feature type="region of interest" description="Disordered" evidence="1">
    <location>
        <begin position="44"/>
        <end position="148"/>
    </location>
</feature>
<feature type="chain" id="PRO_5022730372" evidence="2">
    <location>
        <begin position="21"/>
        <end position="1742"/>
    </location>
</feature>
<feature type="region of interest" description="Disordered" evidence="1">
    <location>
        <begin position="1545"/>
        <end position="1615"/>
    </location>
</feature>
<dbReference type="EMBL" id="OOIN01000006">
    <property type="protein sequence ID" value="SPO23862.1"/>
    <property type="molecule type" value="Genomic_DNA"/>
</dbReference>
<feature type="compositionally biased region" description="Low complexity" evidence="1">
    <location>
        <begin position="689"/>
        <end position="702"/>
    </location>
</feature>
<feature type="compositionally biased region" description="Basic and acidic residues" evidence="1">
    <location>
        <begin position="703"/>
        <end position="712"/>
    </location>
</feature>
<protein>
    <submittedName>
        <fullName evidence="3">Uncharacterized protein</fullName>
    </submittedName>
</protein>
<keyword evidence="4" id="KW-1185">Reference proteome</keyword>
<feature type="region of interest" description="Disordered" evidence="1">
    <location>
        <begin position="1683"/>
        <end position="1742"/>
    </location>
</feature>
<sequence>MVKLKHCFILLAVALASANAAAIVKGDEHSEALQRRENRIPDVCLDCAPPDHDSVPSVRRRSMDQKGDSGGVELKPSDPGTTNGGAGKVRRDKSQGVSMPPDAPGAQGPGPGHWSAPPVHRRDVDGVGQEGHDGNDPNPNHPGQTPEHSLAKRFHVDTVEELKKFIHDQNREEMIQYYNSHGHCGDPNSETCSNTVCELGTPDCHPFTKKEKVKFAHKSEELMVKIMSTGKCNPNIEANKDFCNKFGFCDLFKLNGHPQSDCPSPATRKDYLELLCHLEWQESSGSFVFRKDVQHGSACKDPLHHSHSDKAGGHMTGHLSKRSISMIESLFARDIKMQSDRQKPPSASADDKQSSLLKVVERFGEHLMKIRKRTSPIFHSDMSEVSSQLEEYLKHAAKTTGWCSEESSTCQLYYCDLGTPDCQHIRSEQAKQQFFDDAFRMLGAAYSFGKCTPAAHNADTCSKLGYCVTGNYPKPTPGCEKLSTSELVKAYKEIKSYPSASLYPPGFSPEGDVLGPDGKKTPETIKKEQEQLDQARKKLGENPSEKEVDEIYSSLPFESEVQLFAEYAVKELGQEGYGICEKDSKTCSFPDCKLGTPDCSPMDEKATKRKLELYKLVFKKVANTGECVPSSENDAWCSKAGYCSHYSETSISRIGCKYLSREEQQRMGRQLKWNPATQKFHFPGEEGLSSDASPSVGPSSADTGRRTYEKRALPGTNGQDGPGRPYVPNQEPSGALDEELVSSVSSYIASRELVDQMSTLAANLHFQQTGVCQIGSPSCTDGLCNLKDPGCRPLSRTLKYKVKEMFTHMLIRLFVTGTCKPSQENKDFCNPAGFCELTDDDGNDRQGCEEQSAEGIMAEMKNVHIFWNGVSMSFQLPGDLQPHDVHPEPLTPPLTAYLDEAFVGPIPAQTTAARQRSRSSIPAGQDTGAGAQDSYTDSLARMAVGLANKQMSKWSRTFGACEPNSAGCDNGFCNLGSTGCRERTDAENASLRDIYATLFGQVLVTGKCSPRPGNEAQCNSLGYCIRQISEETGQPDAACKALTQREYPRVLSLMQLGEGGFELPEATDQTLVSAETLSSIRPSNPNLRGLGSKMKRDLHNVPTEKKGFEGYSAETIQKLAEESGAAQSADEAKEFAKTYGICEQKTSACPQKYCKLDTAGCRPLSGQDKEEARRYYASIITKLLLAGKCHPSNPEGDDQCTKSGHCLVVLNGQYNPICDKLSTDEHNALFIQAEKMEDVSDLFPKPPGSDSSKAGHKVKRHLSGDDAVRKYQHHVQAEADKIAFRAMVKESEKTGICEGETETCQGGFCQLESSGCRKMDAKTFKAMQSYWSSILAYVIKTGKCKHSHKDQGFFCSQKGYCKLVDESTGEHNHGCKPLNHEQRRYLIDNLVIHDDGSMSLPDDNVDPAFKKPKPSYGEDRMPTHPWDDLAPSPSSTERRASSKWKRDVTSRVGERVPEDEGANLGPEDIEAPEYKPTKHEIHEFMELCKRLSRDAEALEMVASSAGIADPDVIEGLREQFALLATHRDWAVEAIKRVKESQMLAESKLQDERFGQKGGSEDEPEGDDDGKHGHEANDGAGAGSKWKRDMAGGPDERVPGYETVTFRPEDSQLPDYEPTKHEIRKFMQLCKKLSHDSAALEEIAQAAEIEDESMIEELREHFAYLAKHRDAAIETIKHAKEAQMFAESKLSSQRSGQNDGSDGDDDGKRDAGVKADDGDDYHGRWSGSGDLANHPSGKEDREA</sequence>
<feature type="region of interest" description="Disordered" evidence="1">
    <location>
        <begin position="300"/>
        <end position="319"/>
    </location>
</feature>
<dbReference type="OrthoDB" id="10577763at2759"/>
<feature type="compositionally biased region" description="Basic and acidic residues" evidence="1">
    <location>
        <begin position="301"/>
        <end position="312"/>
    </location>
</feature>
<evidence type="ECO:0000313" key="3">
    <source>
        <dbReference type="EMBL" id="SPO23862.1"/>
    </source>
</evidence>
<feature type="region of interest" description="Disordered" evidence="1">
    <location>
        <begin position="909"/>
        <end position="934"/>
    </location>
</feature>
<feature type="compositionally biased region" description="Basic and acidic residues" evidence="1">
    <location>
        <begin position="1416"/>
        <end position="1427"/>
    </location>
</feature>
<reference evidence="3 4" key="1">
    <citation type="submission" date="2018-03" db="EMBL/GenBank/DDBJ databases">
        <authorList>
            <person name="Guldener U."/>
        </authorList>
    </citation>
    <scope>NUCLEOTIDE SEQUENCE [LARGE SCALE GENOMIC DNA]</scope>
    <source>
        <strain evidence="3 4">NBRC100155</strain>
    </source>
</reference>
<feature type="compositionally biased region" description="Acidic residues" evidence="1">
    <location>
        <begin position="1459"/>
        <end position="1471"/>
    </location>
</feature>
<feature type="compositionally biased region" description="Polar residues" evidence="1">
    <location>
        <begin position="909"/>
        <end position="922"/>
    </location>
</feature>
<gene>
    <name evidence="3" type="ORF">UTRI_03607_B</name>
</gene>
<feature type="compositionally biased region" description="Basic and acidic residues" evidence="1">
    <location>
        <begin position="1705"/>
        <end position="1722"/>
    </location>
</feature>
<feature type="region of interest" description="Disordered" evidence="1">
    <location>
        <begin position="1397"/>
        <end position="1471"/>
    </location>
</feature>
<accession>A0A5C3E032</accession>
<name>A0A5C3E032_9BASI</name>
<feature type="signal peptide" evidence="2">
    <location>
        <begin position="1"/>
        <end position="20"/>
    </location>
</feature>
<evidence type="ECO:0000256" key="1">
    <source>
        <dbReference type="SAM" id="MobiDB-lite"/>
    </source>
</evidence>
<feature type="compositionally biased region" description="Basic and acidic residues" evidence="1">
    <location>
        <begin position="120"/>
        <end position="135"/>
    </location>
</feature>
<feature type="compositionally biased region" description="Basic and acidic residues" evidence="1">
    <location>
        <begin position="1436"/>
        <end position="1458"/>
    </location>
</feature>
<feature type="compositionally biased region" description="Basic and acidic residues" evidence="1">
    <location>
        <begin position="1585"/>
        <end position="1598"/>
    </location>
</feature>
<organism evidence="3 4">
    <name type="scientific">Ustilago trichophora</name>
    <dbReference type="NCBI Taxonomy" id="86804"/>
    <lineage>
        <taxon>Eukaryota</taxon>
        <taxon>Fungi</taxon>
        <taxon>Dikarya</taxon>
        <taxon>Basidiomycota</taxon>
        <taxon>Ustilaginomycotina</taxon>
        <taxon>Ustilaginomycetes</taxon>
        <taxon>Ustilaginales</taxon>
        <taxon>Ustilaginaceae</taxon>
        <taxon>Ustilago</taxon>
    </lineage>
</organism>
<evidence type="ECO:0000313" key="4">
    <source>
        <dbReference type="Proteomes" id="UP000324022"/>
    </source>
</evidence>
<keyword evidence="2" id="KW-0732">Signal</keyword>
<evidence type="ECO:0000256" key="2">
    <source>
        <dbReference type="SAM" id="SignalP"/>
    </source>
</evidence>
<feature type="compositionally biased region" description="Polar residues" evidence="1">
    <location>
        <begin position="137"/>
        <end position="147"/>
    </location>
</feature>
<dbReference type="Proteomes" id="UP000324022">
    <property type="component" value="Unassembled WGS sequence"/>
</dbReference>